<dbReference type="EMBL" id="BRYB01005040">
    <property type="protein sequence ID" value="GMI19652.1"/>
    <property type="molecule type" value="Genomic_DNA"/>
</dbReference>
<dbReference type="InterPro" id="IPR002110">
    <property type="entry name" value="Ankyrin_rpt"/>
</dbReference>
<name>A0ABQ6M591_9STRA</name>
<dbReference type="PROSITE" id="PS50088">
    <property type="entry name" value="ANK_REPEAT"/>
    <property type="match status" value="1"/>
</dbReference>
<feature type="repeat" description="ANK" evidence="1">
    <location>
        <begin position="54"/>
        <end position="86"/>
    </location>
</feature>
<gene>
    <name evidence="2" type="ORF">TeGR_g7608</name>
</gene>
<evidence type="ECO:0000256" key="1">
    <source>
        <dbReference type="PROSITE-ProRule" id="PRU00023"/>
    </source>
</evidence>
<keyword evidence="1" id="KW-0040">ANK repeat</keyword>
<dbReference type="SMART" id="SM00248">
    <property type="entry name" value="ANK"/>
    <property type="match status" value="2"/>
</dbReference>
<comment type="caution">
    <text evidence="2">The sequence shown here is derived from an EMBL/GenBank/DDBJ whole genome shotgun (WGS) entry which is preliminary data.</text>
</comment>
<dbReference type="Proteomes" id="UP001165060">
    <property type="component" value="Unassembled WGS sequence"/>
</dbReference>
<evidence type="ECO:0000313" key="2">
    <source>
        <dbReference type="EMBL" id="GMI19652.1"/>
    </source>
</evidence>
<dbReference type="SUPFAM" id="SSF48403">
    <property type="entry name" value="Ankyrin repeat"/>
    <property type="match status" value="1"/>
</dbReference>
<proteinExistence type="predicted"/>
<protein>
    <recommendedName>
        <fullName evidence="4">Ankyrin repeat-containing domain protein</fullName>
    </recommendedName>
</protein>
<reference evidence="2 3" key="1">
    <citation type="journal article" date="2023" name="Commun. Biol.">
        <title>Genome analysis of Parmales, the sister group of diatoms, reveals the evolutionary specialization of diatoms from phago-mixotrophs to photoautotrophs.</title>
        <authorList>
            <person name="Ban H."/>
            <person name="Sato S."/>
            <person name="Yoshikawa S."/>
            <person name="Yamada K."/>
            <person name="Nakamura Y."/>
            <person name="Ichinomiya M."/>
            <person name="Sato N."/>
            <person name="Blanc-Mathieu R."/>
            <person name="Endo H."/>
            <person name="Kuwata A."/>
            <person name="Ogata H."/>
        </authorList>
    </citation>
    <scope>NUCLEOTIDE SEQUENCE [LARGE SCALE GENOMIC DNA]</scope>
</reference>
<evidence type="ECO:0000313" key="3">
    <source>
        <dbReference type="Proteomes" id="UP001165060"/>
    </source>
</evidence>
<dbReference type="Gene3D" id="1.25.40.20">
    <property type="entry name" value="Ankyrin repeat-containing domain"/>
    <property type="match status" value="1"/>
</dbReference>
<evidence type="ECO:0008006" key="4">
    <source>
        <dbReference type="Google" id="ProtNLM"/>
    </source>
</evidence>
<dbReference type="PROSITE" id="PS50297">
    <property type="entry name" value="ANK_REP_REGION"/>
    <property type="match status" value="1"/>
</dbReference>
<keyword evidence="3" id="KW-1185">Reference proteome</keyword>
<sequence>MSHPSISSTPAPSDLAAYSSFGAALLPLLRSSDLPALRELSAADPSILRGRTVHGDSLLHLASRTSHPSLVRFLVAAGVPVHTCDDFGRTPLHDAFWTPLPNPDAVAAMLDVDPALIAVADKRGATPLGYARPEHGAFWVDWLDKNRARYWPAKGGEGEVEIVG</sequence>
<dbReference type="Pfam" id="PF13637">
    <property type="entry name" value="Ank_4"/>
    <property type="match status" value="1"/>
</dbReference>
<accession>A0ABQ6M591</accession>
<dbReference type="InterPro" id="IPR036770">
    <property type="entry name" value="Ankyrin_rpt-contain_sf"/>
</dbReference>
<organism evidence="2 3">
    <name type="scientific">Tetraparma gracilis</name>
    <dbReference type="NCBI Taxonomy" id="2962635"/>
    <lineage>
        <taxon>Eukaryota</taxon>
        <taxon>Sar</taxon>
        <taxon>Stramenopiles</taxon>
        <taxon>Ochrophyta</taxon>
        <taxon>Bolidophyceae</taxon>
        <taxon>Parmales</taxon>
        <taxon>Triparmaceae</taxon>
        <taxon>Tetraparma</taxon>
    </lineage>
</organism>